<accession>A0A9P6N9A5</accession>
<evidence type="ECO:0000313" key="3">
    <source>
        <dbReference type="Proteomes" id="UP000886653"/>
    </source>
</evidence>
<evidence type="ECO:0000256" key="1">
    <source>
        <dbReference type="SAM" id="MobiDB-lite"/>
    </source>
</evidence>
<name>A0A9P6N9A5_9BASI</name>
<comment type="caution">
    <text evidence="2">The sequence shown here is derived from an EMBL/GenBank/DDBJ whole genome shotgun (WGS) entry which is preliminary data.</text>
</comment>
<dbReference type="Proteomes" id="UP000886653">
    <property type="component" value="Unassembled WGS sequence"/>
</dbReference>
<keyword evidence="3" id="KW-1185">Reference proteome</keyword>
<organism evidence="2 3">
    <name type="scientific">Cronartium quercuum f. sp. fusiforme G11</name>
    <dbReference type="NCBI Taxonomy" id="708437"/>
    <lineage>
        <taxon>Eukaryota</taxon>
        <taxon>Fungi</taxon>
        <taxon>Dikarya</taxon>
        <taxon>Basidiomycota</taxon>
        <taxon>Pucciniomycotina</taxon>
        <taxon>Pucciniomycetes</taxon>
        <taxon>Pucciniales</taxon>
        <taxon>Coleosporiaceae</taxon>
        <taxon>Cronartium</taxon>
    </lineage>
</organism>
<dbReference type="AlphaFoldDB" id="A0A9P6N9A5"/>
<feature type="region of interest" description="Disordered" evidence="1">
    <location>
        <begin position="40"/>
        <end position="59"/>
    </location>
</feature>
<reference evidence="2" key="1">
    <citation type="submission" date="2013-11" db="EMBL/GenBank/DDBJ databases">
        <title>Genome sequence of the fusiform rust pathogen reveals effectors for host alternation and coevolution with pine.</title>
        <authorList>
            <consortium name="DOE Joint Genome Institute"/>
            <person name="Smith K."/>
            <person name="Pendleton A."/>
            <person name="Kubisiak T."/>
            <person name="Anderson C."/>
            <person name="Salamov A."/>
            <person name="Aerts A."/>
            <person name="Riley R."/>
            <person name="Clum A."/>
            <person name="Lindquist E."/>
            <person name="Ence D."/>
            <person name="Campbell M."/>
            <person name="Kronenberg Z."/>
            <person name="Feau N."/>
            <person name="Dhillon B."/>
            <person name="Hamelin R."/>
            <person name="Burleigh J."/>
            <person name="Smith J."/>
            <person name="Yandell M."/>
            <person name="Nelson C."/>
            <person name="Grigoriev I."/>
            <person name="Davis J."/>
        </authorList>
    </citation>
    <scope>NUCLEOTIDE SEQUENCE</scope>
    <source>
        <strain evidence="2">G11</strain>
    </source>
</reference>
<protein>
    <submittedName>
        <fullName evidence="2">Uncharacterized protein</fullName>
    </submittedName>
</protein>
<dbReference type="OrthoDB" id="2501560at2759"/>
<dbReference type="EMBL" id="MU167351">
    <property type="protein sequence ID" value="KAG0142346.1"/>
    <property type="molecule type" value="Genomic_DNA"/>
</dbReference>
<proteinExistence type="predicted"/>
<sequence length="112" mass="12213">MSQNPGPSLSLGPILEDLDQLDQNPSLVSNLSSTIGIQCIPTQTKPPTVPKPSLPESPDQAIERAQELVELDKQLKARAEEVEVRDVAGRLERTGKVLDELLRILEHASVVN</sequence>
<evidence type="ECO:0000313" key="2">
    <source>
        <dbReference type="EMBL" id="KAG0142346.1"/>
    </source>
</evidence>
<gene>
    <name evidence="2" type="ORF">CROQUDRAFT_662646</name>
</gene>